<proteinExistence type="predicted"/>
<sequence>MLKVEISEYTRRSLIIIGKDLLPGAGFIWYESSLIVPIASPPVIPSSEVVPGSIYIHRDNAAKPGGKFFAWQLTLAKTWKNVTESYRLDDETVEHPSFKDRVFCQYR</sequence>
<protein>
    <submittedName>
        <fullName evidence="1">Uncharacterized protein</fullName>
    </submittedName>
</protein>
<dbReference type="Proteomes" id="UP000054477">
    <property type="component" value="Unassembled WGS sequence"/>
</dbReference>
<accession>A0A0C9WKE7</accession>
<gene>
    <name evidence="1" type="ORF">K443DRAFT_16199</name>
</gene>
<organism evidence="1 2">
    <name type="scientific">Laccaria amethystina LaAM-08-1</name>
    <dbReference type="NCBI Taxonomy" id="1095629"/>
    <lineage>
        <taxon>Eukaryota</taxon>
        <taxon>Fungi</taxon>
        <taxon>Dikarya</taxon>
        <taxon>Basidiomycota</taxon>
        <taxon>Agaricomycotina</taxon>
        <taxon>Agaricomycetes</taxon>
        <taxon>Agaricomycetidae</taxon>
        <taxon>Agaricales</taxon>
        <taxon>Agaricineae</taxon>
        <taxon>Hydnangiaceae</taxon>
        <taxon>Laccaria</taxon>
    </lineage>
</organism>
<reference evidence="1 2" key="1">
    <citation type="submission" date="2014-04" db="EMBL/GenBank/DDBJ databases">
        <authorList>
            <consortium name="DOE Joint Genome Institute"/>
            <person name="Kuo A."/>
            <person name="Kohler A."/>
            <person name="Nagy L.G."/>
            <person name="Floudas D."/>
            <person name="Copeland A."/>
            <person name="Barry K.W."/>
            <person name="Cichocki N."/>
            <person name="Veneault-Fourrey C."/>
            <person name="LaButti K."/>
            <person name="Lindquist E.A."/>
            <person name="Lipzen A."/>
            <person name="Lundell T."/>
            <person name="Morin E."/>
            <person name="Murat C."/>
            <person name="Sun H."/>
            <person name="Tunlid A."/>
            <person name="Henrissat B."/>
            <person name="Grigoriev I.V."/>
            <person name="Hibbett D.S."/>
            <person name="Martin F."/>
            <person name="Nordberg H.P."/>
            <person name="Cantor M.N."/>
            <person name="Hua S.X."/>
        </authorList>
    </citation>
    <scope>NUCLEOTIDE SEQUENCE [LARGE SCALE GENOMIC DNA]</scope>
    <source>
        <strain evidence="1 2">LaAM-08-1</strain>
    </source>
</reference>
<reference evidence="2" key="2">
    <citation type="submission" date="2015-01" db="EMBL/GenBank/DDBJ databases">
        <title>Evolutionary Origins and Diversification of the Mycorrhizal Mutualists.</title>
        <authorList>
            <consortium name="DOE Joint Genome Institute"/>
            <consortium name="Mycorrhizal Genomics Consortium"/>
            <person name="Kohler A."/>
            <person name="Kuo A."/>
            <person name="Nagy L.G."/>
            <person name="Floudas D."/>
            <person name="Copeland A."/>
            <person name="Barry K.W."/>
            <person name="Cichocki N."/>
            <person name="Veneault-Fourrey C."/>
            <person name="LaButti K."/>
            <person name="Lindquist E.A."/>
            <person name="Lipzen A."/>
            <person name="Lundell T."/>
            <person name="Morin E."/>
            <person name="Murat C."/>
            <person name="Riley R."/>
            <person name="Ohm R."/>
            <person name="Sun H."/>
            <person name="Tunlid A."/>
            <person name="Henrissat B."/>
            <person name="Grigoriev I.V."/>
            <person name="Hibbett D.S."/>
            <person name="Martin F."/>
        </authorList>
    </citation>
    <scope>NUCLEOTIDE SEQUENCE [LARGE SCALE GENOMIC DNA]</scope>
    <source>
        <strain evidence="2">LaAM-08-1</strain>
    </source>
</reference>
<keyword evidence="2" id="KW-1185">Reference proteome</keyword>
<dbReference type="EMBL" id="KN839810">
    <property type="protein sequence ID" value="KIJ89375.1"/>
    <property type="molecule type" value="Genomic_DNA"/>
</dbReference>
<dbReference type="AlphaFoldDB" id="A0A0C9WKE7"/>
<dbReference type="HOGENOM" id="CLU_2210461_0_0_1"/>
<evidence type="ECO:0000313" key="2">
    <source>
        <dbReference type="Proteomes" id="UP000054477"/>
    </source>
</evidence>
<name>A0A0C9WKE7_9AGAR</name>
<evidence type="ECO:0000313" key="1">
    <source>
        <dbReference type="EMBL" id="KIJ89375.1"/>
    </source>
</evidence>